<feature type="binding site" description="axial binding residue" evidence="6">
    <location>
        <position position="471"/>
    </location>
    <ligand>
        <name>heme</name>
        <dbReference type="ChEBI" id="CHEBI:30413"/>
    </ligand>
    <ligandPart>
        <name>Fe</name>
        <dbReference type="ChEBI" id="CHEBI:18248"/>
    </ligandPart>
</feature>
<dbReference type="PROSITE" id="PS00086">
    <property type="entry name" value="CYTOCHROME_P450"/>
    <property type="match status" value="1"/>
</dbReference>
<organism evidence="8 9">
    <name type="scientific">Sanghuangporus baumii</name>
    <name type="common">Phellinus baumii</name>
    <dbReference type="NCBI Taxonomy" id="108892"/>
    <lineage>
        <taxon>Eukaryota</taxon>
        <taxon>Fungi</taxon>
        <taxon>Dikarya</taxon>
        <taxon>Basidiomycota</taxon>
        <taxon>Agaricomycotina</taxon>
        <taxon>Agaricomycetes</taxon>
        <taxon>Hymenochaetales</taxon>
        <taxon>Hymenochaetaceae</taxon>
        <taxon>Sanghuangporus</taxon>
    </lineage>
</organism>
<keyword evidence="5 6" id="KW-0408">Iron</keyword>
<dbReference type="GO" id="GO:0005506">
    <property type="term" value="F:iron ion binding"/>
    <property type="evidence" value="ECO:0007669"/>
    <property type="project" value="InterPro"/>
</dbReference>
<name>A0A9Q5HV19_SANBA</name>
<evidence type="ECO:0000313" key="9">
    <source>
        <dbReference type="Proteomes" id="UP000757232"/>
    </source>
</evidence>
<gene>
    <name evidence="8" type="ORF">A7U60_g6428</name>
</gene>
<evidence type="ECO:0000256" key="4">
    <source>
        <dbReference type="ARBA" id="ARBA00023002"/>
    </source>
</evidence>
<dbReference type="InterPro" id="IPR002403">
    <property type="entry name" value="Cyt_P450_E_grp-IV"/>
</dbReference>
<keyword evidence="6" id="KW-0349">Heme</keyword>
<accession>A0A9Q5HV19</accession>
<protein>
    <submittedName>
        <fullName evidence="8">Cytochrome P450</fullName>
    </submittedName>
</protein>
<dbReference type="AlphaFoldDB" id="A0A9Q5HV19"/>
<dbReference type="Proteomes" id="UP000757232">
    <property type="component" value="Unassembled WGS sequence"/>
</dbReference>
<dbReference type="OrthoDB" id="1844152at2759"/>
<dbReference type="Gene3D" id="1.10.630.10">
    <property type="entry name" value="Cytochrome P450"/>
    <property type="match status" value="1"/>
</dbReference>
<dbReference type="CDD" id="cd11041">
    <property type="entry name" value="CYP503A1-like"/>
    <property type="match status" value="1"/>
</dbReference>
<evidence type="ECO:0000256" key="6">
    <source>
        <dbReference type="PIRSR" id="PIRSR602403-1"/>
    </source>
</evidence>
<feature type="region of interest" description="Disordered" evidence="7">
    <location>
        <begin position="686"/>
        <end position="711"/>
    </location>
</feature>
<dbReference type="SUPFAM" id="SSF48264">
    <property type="entry name" value="Cytochrome P450"/>
    <property type="match status" value="1"/>
</dbReference>
<sequence>MMFASNWLPFNLKPILSDLSFGDGESRGKISSFAVAGICVLLASLVQYVKTKKPTVDVPVEGSSGAVSSYIHAYEFIKNAKSILGDAYNKYGRGTFKIPGVERYTVVLNRRDLIEEIRKAPDEKVSFTEASAELFVSKWTFGERIMKDHYHLHIVRNQLTRSLTSLFDDVRDEIECAFNDLIPAATEDEWIAIPALDTVRNVVCRASNRIFVGLPLCRDPDYIDLNINHTIDVMKTVYTLIRVPEILRPIVGPMVSTSPRNIRRGMKLLRPVLEERFRLHEENGDDWSEKPVDMISWLLDDAPENERRNVRELTKRMLVINFAAIHTSSNSFTHALFHLAAEPEYIEPIREEVERMIKEDGWTKVAMTKMWKLDSFMKESQRMNGINLVSLNRKVMSDLTLSDGTFLPAGTFVTANLTGAHYDEANYPNPDKFDGFRFSKMRDESAEESVKHQMVNTSADYLAFGHGRHACPGRFFAVNELKAMMAYLIMNYDIKAEVEGVRPENVYHATRAKMPMLQRKQASRKFIDLFKIVTSRWMNWDPAVPIEAGDYGTVDIESGAFIREGNVYSVPEVADIAAKHPLEYGPLVDNYMLHSNNVKKLSGTPDYQVSKGEGEKQMLQGQWIFSSSRGAVALVHGAQVIRLSGEMQEDLRNTDWGNGKLLVTHVYRASAYAFYLSDKSRETISVNVNQDGPGSSSPADPSGKGHGPTWVASGVTGMFQHASASEPIFVPMYQIKEIKKRAGRRRQSPDPTNDEEEEDLVVYDVPWGFLDEEGEEMPEFSDEDDSDF</sequence>
<dbReference type="GO" id="GO:0020037">
    <property type="term" value="F:heme binding"/>
    <property type="evidence" value="ECO:0007669"/>
    <property type="project" value="InterPro"/>
</dbReference>
<evidence type="ECO:0000256" key="1">
    <source>
        <dbReference type="ARBA" id="ARBA00001971"/>
    </source>
</evidence>
<keyword evidence="3 6" id="KW-0479">Metal-binding</keyword>
<dbReference type="InterPro" id="IPR036396">
    <property type="entry name" value="Cyt_P450_sf"/>
</dbReference>
<evidence type="ECO:0000256" key="7">
    <source>
        <dbReference type="SAM" id="MobiDB-lite"/>
    </source>
</evidence>
<dbReference type="InterPro" id="IPR017972">
    <property type="entry name" value="Cyt_P450_CS"/>
</dbReference>
<keyword evidence="9" id="KW-1185">Reference proteome</keyword>
<evidence type="ECO:0000256" key="3">
    <source>
        <dbReference type="ARBA" id="ARBA00022723"/>
    </source>
</evidence>
<comment type="similarity">
    <text evidence="2">Belongs to the cytochrome P450 family.</text>
</comment>
<evidence type="ECO:0000313" key="8">
    <source>
        <dbReference type="EMBL" id="OCB86532.1"/>
    </source>
</evidence>
<dbReference type="GO" id="GO:0004497">
    <property type="term" value="F:monooxygenase activity"/>
    <property type="evidence" value="ECO:0007669"/>
    <property type="project" value="InterPro"/>
</dbReference>
<reference evidence="8" key="1">
    <citation type="submission" date="2016-06" db="EMBL/GenBank/DDBJ databases">
        <title>Draft Genome sequence of the fungus Inonotus baumii.</title>
        <authorList>
            <person name="Zhu H."/>
            <person name="Lin W."/>
        </authorList>
    </citation>
    <scope>NUCLEOTIDE SEQUENCE</scope>
    <source>
        <strain evidence="8">821</strain>
    </source>
</reference>
<dbReference type="InterPro" id="IPR001128">
    <property type="entry name" value="Cyt_P450"/>
</dbReference>
<dbReference type="Pfam" id="PF00067">
    <property type="entry name" value="p450"/>
    <property type="match status" value="1"/>
</dbReference>
<keyword evidence="4" id="KW-0560">Oxidoreductase</keyword>
<dbReference type="PANTHER" id="PTHR46206">
    <property type="entry name" value="CYTOCHROME P450"/>
    <property type="match status" value="1"/>
</dbReference>
<dbReference type="EMBL" id="LNZH02000201">
    <property type="protein sequence ID" value="OCB86532.1"/>
    <property type="molecule type" value="Genomic_DNA"/>
</dbReference>
<feature type="region of interest" description="Disordered" evidence="7">
    <location>
        <begin position="740"/>
        <end position="760"/>
    </location>
</feature>
<proteinExistence type="inferred from homology"/>
<evidence type="ECO:0000256" key="2">
    <source>
        <dbReference type="ARBA" id="ARBA00010617"/>
    </source>
</evidence>
<dbReference type="PRINTS" id="PR00465">
    <property type="entry name" value="EP450IV"/>
</dbReference>
<feature type="compositionally biased region" description="Low complexity" evidence="7">
    <location>
        <begin position="692"/>
        <end position="702"/>
    </location>
</feature>
<evidence type="ECO:0000256" key="5">
    <source>
        <dbReference type="ARBA" id="ARBA00023004"/>
    </source>
</evidence>
<comment type="cofactor">
    <cofactor evidence="1 6">
        <name>heme</name>
        <dbReference type="ChEBI" id="CHEBI:30413"/>
    </cofactor>
</comment>
<comment type="caution">
    <text evidence="8">The sequence shown here is derived from an EMBL/GenBank/DDBJ whole genome shotgun (WGS) entry which is preliminary data.</text>
</comment>
<dbReference type="GO" id="GO:0016705">
    <property type="term" value="F:oxidoreductase activity, acting on paired donors, with incorporation or reduction of molecular oxygen"/>
    <property type="evidence" value="ECO:0007669"/>
    <property type="project" value="InterPro"/>
</dbReference>